<evidence type="ECO:0000313" key="3">
    <source>
        <dbReference type="Proteomes" id="UP000765509"/>
    </source>
</evidence>
<dbReference type="InterPro" id="IPR043502">
    <property type="entry name" value="DNA/RNA_pol_sf"/>
</dbReference>
<comment type="caution">
    <text evidence="2">The sequence shown here is derived from an EMBL/GenBank/DDBJ whole genome shotgun (WGS) entry which is preliminary data.</text>
</comment>
<dbReference type="SUPFAM" id="SSF56672">
    <property type="entry name" value="DNA/RNA polymerases"/>
    <property type="match status" value="1"/>
</dbReference>
<organism evidence="2 3">
    <name type="scientific">Austropuccinia psidii MF-1</name>
    <dbReference type="NCBI Taxonomy" id="1389203"/>
    <lineage>
        <taxon>Eukaryota</taxon>
        <taxon>Fungi</taxon>
        <taxon>Dikarya</taxon>
        <taxon>Basidiomycota</taxon>
        <taxon>Pucciniomycotina</taxon>
        <taxon>Pucciniomycetes</taxon>
        <taxon>Pucciniales</taxon>
        <taxon>Sphaerophragmiaceae</taxon>
        <taxon>Austropuccinia</taxon>
    </lineage>
</organism>
<name>A0A9Q3GS88_9BASI</name>
<feature type="region of interest" description="Disordered" evidence="1">
    <location>
        <begin position="159"/>
        <end position="185"/>
    </location>
</feature>
<evidence type="ECO:0008006" key="4">
    <source>
        <dbReference type="Google" id="ProtNLM"/>
    </source>
</evidence>
<keyword evidence="3" id="KW-1185">Reference proteome</keyword>
<feature type="compositionally biased region" description="Polar residues" evidence="1">
    <location>
        <begin position="165"/>
        <end position="176"/>
    </location>
</feature>
<dbReference type="Proteomes" id="UP000765509">
    <property type="component" value="Unassembled WGS sequence"/>
</dbReference>
<gene>
    <name evidence="2" type="ORF">O181_016874</name>
</gene>
<evidence type="ECO:0000256" key="1">
    <source>
        <dbReference type="SAM" id="MobiDB-lite"/>
    </source>
</evidence>
<protein>
    <recommendedName>
        <fullName evidence="4">Reverse transcriptase/retrotransposon-derived protein RNase H-like domain-containing protein</fullName>
    </recommendedName>
</protein>
<dbReference type="OrthoDB" id="2595244at2759"/>
<dbReference type="AlphaFoldDB" id="A0A9Q3GS88"/>
<reference evidence="2" key="1">
    <citation type="submission" date="2021-03" db="EMBL/GenBank/DDBJ databases">
        <title>Draft genome sequence of rust myrtle Austropuccinia psidii MF-1, a brazilian biotype.</title>
        <authorList>
            <person name="Quecine M.C."/>
            <person name="Pachon D.M.R."/>
            <person name="Bonatelli M.L."/>
            <person name="Correr F.H."/>
            <person name="Franceschini L.M."/>
            <person name="Leite T.F."/>
            <person name="Margarido G.R.A."/>
            <person name="Almeida C.A."/>
            <person name="Ferrarezi J.A."/>
            <person name="Labate C.A."/>
        </authorList>
    </citation>
    <scope>NUCLEOTIDE SEQUENCE</scope>
    <source>
        <strain evidence="2">MF-1</strain>
    </source>
</reference>
<evidence type="ECO:0000313" key="2">
    <source>
        <dbReference type="EMBL" id="MBW0477159.1"/>
    </source>
</evidence>
<proteinExistence type="predicted"/>
<dbReference type="EMBL" id="AVOT02004716">
    <property type="protein sequence ID" value="MBW0477159.1"/>
    <property type="molecule type" value="Genomic_DNA"/>
</dbReference>
<sequence length="185" mass="20885">MLFTKDVVFESTKEWRDVYESIKHELTNAPVLSLPDFELTSKLYIDAAFSQGLGTGLHQRQIADGEPREGVIFYILKSLLKMKTTNRHMLRWQIVIQGYRGNMTIIYKQGRSYTNGDGLSRWPLDNVKSNPAHEPEVAGKSPIHFMETDRRKIFRLSEWAPGNGTPVNGDTGSEGTETPILGISS</sequence>
<accession>A0A9Q3GS88</accession>